<dbReference type="SUPFAM" id="SSF55729">
    <property type="entry name" value="Acyl-CoA N-acyltransferases (Nat)"/>
    <property type="match status" value="1"/>
</dbReference>
<dbReference type="InterPro" id="IPR000182">
    <property type="entry name" value="GNAT_dom"/>
</dbReference>
<dbReference type="Gene3D" id="3.40.630.30">
    <property type="match status" value="1"/>
</dbReference>
<proteinExistence type="predicted"/>
<reference evidence="4 5" key="1">
    <citation type="submission" date="2018-09" db="EMBL/GenBank/DDBJ databases">
        <title>Genome sequencing of Nocardioides immobilis CCTCC AB 2017083 for comparison to Nocardioides silvaticus.</title>
        <authorList>
            <person name="Li C."/>
            <person name="Wang G."/>
        </authorList>
    </citation>
    <scope>NUCLEOTIDE SEQUENCE [LARGE SCALE GENOMIC DNA]</scope>
    <source>
        <strain evidence="4 5">CCTCC AB 2017083</strain>
    </source>
</reference>
<protein>
    <submittedName>
        <fullName evidence="4">N-acetyltransferase</fullName>
    </submittedName>
</protein>
<dbReference type="PANTHER" id="PTHR43877:SF2">
    <property type="entry name" value="AMINOALKYLPHOSPHONATE N-ACETYLTRANSFERASE-RELATED"/>
    <property type="match status" value="1"/>
</dbReference>
<comment type="caution">
    <text evidence="4">The sequence shown here is derived from an EMBL/GenBank/DDBJ whole genome shotgun (WGS) entry which is preliminary data.</text>
</comment>
<dbReference type="InterPro" id="IPR050832">
    <property type="entry name" value="Bact_Acetyltransf"/>
</dbReference>
<accession>A0A417XTB2</accession>
<sequence length="138" mass="15114">MSVATRIASDSDLQFLSEVDGHVSRHMLADLVALGRVMVAAVDGAAVGCLRWGMFWDEVPFMNFLWVVAEHRGHGVGTTLVEAWEKSQVAAGHNMVLTSTVSAETAQHFYRRLGYVDSGALFLPEEPTELILRKALAD</sequence>
<keyword evidence="2" id="KW-0012">Acyltransferase</keyword>
<feature type="domain" description="N-acetyltransferase" evidence="3">
    <location>
        <begin position="3"/>
        <end position="137"/>
    </location>
</feature>
<keyword evidence="5" id="KW-1185">Reference proteome</keyword>
<dbReference type="OrthoDB" id="9805924at2"/>
<dbReference type="AlphaFoldDB" id="A0A417XTB2"/>
<evidence type="ECO:0000256" key="1">
    <source>
        <dbReference type="ARBA" id="ARBA00022679"/>
    </source>
</evidence>
<dbReference type="PANTHER" id="PTHR43877">
    <property type="entry name" value="AMINOALKYLPHOSPHONATE N-ACETYLTRANSFERASE-RELATED-RELATED"/>
    <property type="match status" value="1"/>
</dbReference>
<dbReference type="EMBL" id="QXGH01000046">
    <property type="protein sequence ID" value="RHW23481.1"/>
    <property type="molecule type" value="Genomic_DNA"/>
</dbReference>
<dbReference type="Proteomes" id="UP000283644">
    <property type="component" value="Unassembled WGS sequence"/>
</dbReference>
<keyword evidence="1 4" id="KW-0808">Transferase</keyword>
<dbReference type="PROSITE" id="PS51186">
    <property type="entry name" value="GNAT"/>
    <property type="match status" value="1"/>
</dbReference>
<organism evidence="4 5">
    <name type="scientific">Nocardioides immobilis</name>
    <dbReference type="NCBI Taxonomy" id="2049295"/>
    <lineage>
        <taxon>Bacteria</taxon>
        <taxon>Bacillati</taxon>
        <taxon>Actinomycetota</taxon>
        <taxon>Actinomycetes</taxon>
        <taxon>Propionibacteriales</taxon>
        <taxon>Nocardioidaceae</taxon>
        <taxon>Nocardioides</taxon>
    </lineage>
</organism>
<dbReference type="InterPro" id="IPR016181">
    <property type="entry name" value="Acyl_CoA_acyltransferase"/>
</dbReference>
<dbReference type="GO" id="GO:0016747">
    <property type="term" value="F:acyltransferase activity, transferring groups other than amino-acyl groups"/>
    <property type="evidence" value="ECO:0007669"/>
    <property type="project" value="InterPro"/>
</dbReference>
<name>A0A417XTB2_9ACTN</name>
<evidence type="ECO:0000259" key="3">
    <source>
        <dbReference type="PROSITE" id="PS51186"/>
    </source>
</evidence>
<gene>
    <name evidence="4" type="ORF">D0Z08_29670</name>
</gene>
<evidence type="ECO:0000313" key="4">
    <source>
        <dbReference type="EMBL" id="RHW23481.1"/>
    </source>
</evidence>
<evidence type="ECO:0000313" key="5">
    <source>
        <dbReference type="Proteomes" id="UP000283644"/>
    </source>
</evidence>
<dbReference type="Pfam" id="PF13508">
    <property type="entry name" value="Acetyltransf_7"/>
    <property type="match status" value="1"/>
</dbReference>
<evidence type="ECO:0000256" key="2">
    <source>
        <dbReference type="ARBA" id="ARBA00023315"/>
    </source>
</evidence>
<dbReference type="RefSeq" id="WP_118928891.1">
    <property type="nucleotide sequence ID" value="NZ_QXGH01000046.1"/>
</dbReference>
<dbReference type="CDD" id="cd04301">
    <property type="entry name" value="NAT_SF"/>
    <property type="match status" value="1"/>
</dbReference>